<dbReference type="PANTHER" id="PTHR12558">
    <property type="entry name" value="CELL DIVISION CYCLE 16,23,27"/>
    <property type="match status" value="1"/>
</dbReference>
<dbReference type="PROSITE" id="PS50005">
    <property type="entry name" value="TPR"/>
    <property type="match status" value="2"/>
</dbReference>
<proteinExistence type="predicted"/>
<name>A0A6B2NTZ7_9RHOB</name>
<dbReference type="Gene3D" id="1.25.40.10">
    <property type="entry name" value="Tetratricopeptide repeat domain"/>
    <property type="match status" value="3"/>
</dbReference>
<sequence length="426" mass="47727">MPQAKPLITNSQATYASICVENDEPAERLIQICEQALQSSGASRGQVLKMMGTLAWAHYDLDHMEPARKIFDRMLALDPHHQDALYGRGTLAFVANDYDASIDYHEQALAQGPTGHILSGLAASRYRADRIDLDEFLRQMEIALALSPNYRWALRETAWTLEANDEQDRARDYFERALAVANDDTNALYGMATVLRNTGEAERALIYSNKALAAAPQDYDVRSLRALILRELKRPKQSLKDAEYLIDQDPDRGAGFVRKAQALNALGQRQTGIDTLRGHVTRHPQDGFATYWLAWYLFVEGEYDEARLRMNAASVLDSADESDFRLLTRIELALGNVANARRAVDRALALDATSEWVIYRNALVLIAEGRFEEAEAEFDRAVSSGLPIDELSDFLKALVAQSRFMQAIQVRVRYSDLHAAQDAEGG</sequence>
<dbReference type="SMART" id="SM00028">
    <property type="entry name" value="TPR"/>
    <property type="match status" value="6"/>
</dbReference>
<feature type="repeat" description="TPR" evidence="1">
    <location>
        <begin position="82"/>
        <end position="115"/>
    </location>
</feature>
<feature type="repeat" description="TPR" evidence="1">
    <location>
        <begin position="185"/>
        <end position="218"/>
    </location>
</feature>
<dbReference type="SUPFAM" id="SSF48452">
    <property type="entry name" value="TPR-like"/>
    <property type="match status" value="2"/>
</dbReference>
<keyword evidence="1" id="KW-0802">TPR repeat</keyword>
<comment type="caution">
    <text evidence="2">The sequence shown here is derived from an EMBL/GenBank/DDBJ whole genome shotgun (WGS) entry which is preliminary data.</text>
</comment>
<dbReference type="InterPro" id="IPR011990">
    <property type="entry name" value="TPR-like_helical_dom_sf"/>
</dbReference>
<dbReference type="Pfam" id="PF13432">
    <property type="entry name" value="TPR_16"/>
    <property type="match status" value="1"/>
</dbReference>
<evidence type="ECO:0000256" key="1">
    <source>
        <dbReference type="PROSITE-ProRule" id="PRU00339"/>
    </source>
</evidence>
<accession>A0A6B2NTZ7</accession>
<reference evidence="2" key="1">
    <citation type="submission" date="2020-02" db="EMBL/GenBank/DDBJ databases">
        <title>Delineation of the pyrene-degrading pathway in Roseobacter clade bacteria by genomic analysis.</title>
        <authorList>
            <person name="Zhou H."/>
            <person name="Wang H."/>
        </authorList>
    </citation>
    <scope>NUCLEOTIDE SEQUENCE</scope>
    <source>
        <strain evidence="2">PrR005</strain>
    </source>
</reference>
<dbReference type="Pfam" id="PF14559">
    <property type="entry name" value="TPR_19"/>
    <property type="match status" value="2"/>
</dbReference>
<gene>
    <name evidence="2" type="ORF">G0P99_22430</name>
</gene>
<organism evidence="2">
    <name type="scientific">Ruegeria sp. PrR005</name>
    <dbReference type="NCBI Taxonomy" id="2706882"/>
    <lineage>
        <taxon>Bacteria</taxon>
        <taxon>Pseudomonadati</taxon>
        <taxon>Pseudomonadota</taxon>
        <taxon>Alphaproteobacteria</taxon>
        <taxon>Rhodobacterales</taxon>
        <taxon>Roseobacteraceae</taxon>
        <taxon>Ruegeria</taxon>
    </lineage>
</organism>
<dbReference type="PANTHER" id="PTHR12558:SF13">
    <property type="entry name" value="CELL DIVISION CYCLE PROTEIN 27 HOMOLOG"/>
    <property type="match status" value="1"/>
</dbReference>
<dbReference type="RefSeq" id="WP_164132725.1">
    <property type="nucleotide sequence ID" value="NZ_JAAGOX010000056.1"/>
</dbReference>
<dbReference type="InterPro" id="IPR019734">
    <property type="entry name" value="TPR_rpt"/>
</dbReference>
<dbReference type="EMBL" id="JAAGOX010000056">
    <property type="protein sequence ID" value="NDW47711.1"/>
    <property type="molecule type" value="Genomic_DNA"/>
</dbReference>
<protein>
    <submittedName>
        <fullName evidence="2">Tetratricopeptide repeat protein</fullName>
    </submittedName>
</protein>
<evidence type="ECO:0000313" key="2">
    <source>
        <dbReference type="EMBL" id="NDW47711.1"/>
    </source>
</evidence>
<dbReference type="AlphaFoldDB" id="A0A6B2NTZ7"/>